<reference evidence="3 4" key="1">
    <citation type="submission" date="2017-11" db="EMBL/GenBank/DDBJ databases">
        <title>De-novo sequencing of pomegranate (Punica granatum L.) genome.</title>
        <authorList>
            <person name="Akparov Z."/>
            <person name="Amiraslanov A."/>
            <person name="Hajiyeva S."/>
            <person name="Abbasov M."/>
            <person name="Kaur K."/>
            <person name="Hamwieh A."/>
            <person name="Solovyev V."/>
            <person name="Salamov A."/>
            <person name="Braich B."/>
            <person name="Kosarev P."/>
            <person name="Mahmoud A."/>
            <person name="Hajiyev E."/>
            <person name="Babayeva S."/>
            <person name="Izzatullayeva V."/>
            <person name="Mammadov A."/>
            <person name="Mammadov A."/>
            <person name="Sharifova S."/>
            <person name="Ojaghi J."/>
            <person name="Eynullazada K."/>
            <person name="Bayramov B."/>
            <person name="Abdulazimova A."/>
            <person name="Shahmuradov I."/>
        </authorList>
    </citation>
    <scope>NUCLEOTIDE SEQUENCE [LARGE SCALE GENOMIC DNA]</scope>
    <source>
        <strain evidence="4">cv. AG2017</strain>
        <tissue evidence="3">Leaf</tissue>
    </source>
</reference>
<evidence type="ECO:0000259" key="2">
    <source>
        <dbReference type="Pfam" id="PF24924"/>
    </source>
</evidence>
<dbReference type="InterPro" id="IPR056647">
    <property type="entry name" value="DUF7745"/>
</dbReference>
<keyword evidence="1" id="KW-0175">Coiled coil</keyword>
<evidence type="ECO:0000313" key="3">
    <source>
        <dbReference type="EMBL" id="PKI66316.1"/>
    </source>
</evidence>
<dbReference type="EMBL" id="PGOL01000679">
    <property type="protein sequence ID" value="PKI66316.1"/>
    <property type="molecule type" value="Genomic_DNA"/>
</dbReference>
<keyword evidence="4" id="KW-1185">Reference proteome</keyword>
<dbReference type="Pfam" id="PF24924">
    <property type="entry name" value="DUF7745"/>
    <property type="match status" value="1"/>
</dbReference>
<feature type="domain" description="DUF7745" evidence="2">
    <location>
        <begin position="37"/>
        <end position="158"/>
    </location>
</feature>
<organism evidence="3 4">
    <name type="scientific">Punica granatum</name>
    <name type="common">Pomegranate</name>
    <dbReference type="NCBI Taxonomy" id="22663"/>
    <lineage>
        <taxon>Eukaryota</taxon>
        <taxon>Viridiplantae</taxon>
        <taxon>Streptophyta</taxon>
        <taxon>Embryophyta</taxon>
        <taxon>Tracheophyta</taxon>
        <taxon>Spermatophyta</taxon>
        <taxon>Magnoliopsida</taxon>
        <taxon>eudicotyledons</taxon>
        <taxon>Gunneridae</taxon>
        <taxon>Pentapetalae</taxon>
        <taxon>rosids</taxon>
        <taxon>malvids</taxon>
        <taxon>Myrtales</taxon>
        <taxon>Lythraceae</taxon>
        <taxon>Punica</taxon>
    </lineage>
</organism>
<name>A0A2I0KES6_PUNGR</name>
<comment type="caution">
    <text evidence="3">The sequence shown here is derived from an EMBL/GenBank/DDBJ whole genome shotgun (WGS) entry which is preliminary data.</text>
</comment>
<evidence type="ECO:0000256" key="1">
    <source>
        <dbReference type="SAM" id="Coils"/>
    </source>
</evidence>
<evidence type="ECO:0000313" key="4">
    <source>
        <dbReference type="Proteomes" id="UP000233551"/>
    </source>
</evidence>
<sequence length="332" mass="38109">MDRSHPCLSLDVIITPSADITRLWNTFRPIDRAFLRLIIGDLQLLVDSPIDWTLLRTAISFWDIQHVVFNFQGTELTPTVEEYEALIQRPMPTRDIVVPNQMKGSPHLLQIWLIAHIKPFGLSHPFSYITDERSLIARLLHVFQPFERNYSDWRQFMEDLTPAQFLWAARWNPGSPMAIECPSVVESSDNSAAYRIFPPKWTALLTCSCGQTLQLCSHRGFYESEKLDACGELALVHKPRTAPIPRAPSVSIPNAESSAQAAVRTELQSIREERDRLRCELVDTRADFAEHRELQRELAHARVHIANHEQEIARLSAMLDRARAKKRKVPHP</sequence>
<feature type="coiled-coil region" evidence="1">
    <location>
        <begin position="260"/>
        <end position="325"/>
    </location>
</feature>
<gene>
    <name evidence="3" type="ORF">CRG98_013278</name>
</gene>
<protein>
    <recommendedName>
        <fullName evidence="2">DUF7745 domain-containing protein</fullName>
    </recommendedName>
</protein>
<proteinExistence type="predicted"/>
<dbReference type="Proteomes" id="UP000233551">
    <property type="component" value="Unassembled WGS sequence"/>
</dbReference>
<accession>A0A2I0KES6</accession>
<dbReference type="AlphaFoldDB" id="A0A2I0KES6"/>